<feature type="non-terminal residue" evidence="1">
    <location>
        <position position="1"/>
    </location>
</feature>
<accession>A0A3B0TY34</accession>
<dbReference type="GO" id="GO:0008311">
    <property type="term" value="F:double-stranded DNA 3'-5' DNA exonuclease activity"/>
    <property type="evidence" value="ECO:0007669"/>
    <property type="project" value="UniProtKB-EC"/>
</dbReference>
<organism evidence="1">
    <name type="scientific">hydrothermal vent metagenome</name>
    <dbReference type="NCBI Taxonomy" id="652676"/>
    <lineage>
        <taxon>unclassified sequences</taxon>
        <taxon>metagenomes</taxon>
        <taxon>ecological metagenomes</taxon>
    </lineage>
</organism>
<keyword evidence="1" id="KW-0378">Hydrolase</keyword>
<name>A0A3B0TY34_9ZZZZ</name>
<reference evidence="1" key="1">
    <citation type="submission" date="2018-06" db="EMBL/GenBank/DDBJ databases">
        <authorList>
            <person name="Zhirakovskaya E."/>
        </authorList>
    </citation>
    <scope>NUCLEOTIDE SEQUENCE</scope>
</reference>
<gene>
    <name evidence="1" type="ORF">MNBD_ALPHA11-282</name>
</gene>
<dbReference type="EC" id="3.1.11.2" evidence="1"/>
<evidence type="ECO:0000313" key="1">
    <source>
        <dbReference type="EMBL" id="VAW19272.1"/>
    </source>
</evidence>
<proteinExistence type="predicted"/>
<protein>
    <submittedName>
        <fullName evidence="1">Exodeoxyribonuclease III</fullName>
        <ecNumber evidence="1">3.1.11.2</ecNumber>
    </submittedName>
</protein>
<dbReference type="EMBL" id="UOEQ01000207">
    <property type="protein sequence ID" value="VAW19272.1"/>
    <property type="molecule type" value="Genomic_DNA"/>
</dbReference>
<dbReference type="AlphaFoldDB" id="A0A3B0TY34"/>
<sequence>LLKSVKIHKELRGWDKPSDHVPIEGDFDFS</sequence>